<feature type="signal peptide" evidence="1">
    <location>
        <begin position="1"/>
        <end position="25"/>
    </location>
</feature>
<evidence type="ECO:0000256" key="1">
    <source>
        <dbReference type="SAM" id="SignalP"/>
    </source>
</evidence>
<protein>
    <submittedName>
        <fullName evidence="2">Uncharacterized protein</fullName>
    </submittedName>
</protein>
<keyword evidence="3" id="KW-1185">Reference proteome</keyword>
<dbReference type="SUPFAM" id="SSF48371">
    <property type="entry name" value="ARM repeat"/>
    <property type="match status" value="1"/>
</dbReference>
<dbReference type="Proteomes" id="UP000005204">
    <property type="component" value="Unassembled WGS sequence"/>
</dbReference>
<sequence length="345" mass="39001">MHVVGLNISFIFVFLIVLTISSSLSEEIDPFTNEPDAVTEIAKHIEDIEKLSKAAAKANDGVQIPIQDTNIIYEGIIQVIQTIIESFKDKIYAKEFLKSRGIERVIVPNLMMPHLELKTSILVLVKILFEVTPTATKAAVPIALVDRLLDIFENDGNLALKAHSVDILVLWLPKNPLLQARVMKLKGLEPFYNQITKLNGSIVKTLLELFNVILKEHIRARDGKIQKGKNDKSRLYQRIGLIERMSTPPVCSGLVHAIDIIWNYNIKDDNNNILNLLLELTNNLRQFCLKVLRGKTKAIEIYDLLFKFVTDPGNEDLFLKSDINVTATRVVLGGFLKDLKIRDEL</sequence>
<evidence type="ECO:0000313" key="2">
    <source>
        <dbReference type="EnsemblMetazoa" id="XP_004922101.1"/>
    </source>
</evidence>
<dbReference type="InterPro" id="IPR016024">
    <property type="entry name" value="ARM-type_fold"/>
</dbReference>
<proteinExistence type="predicted"/>
<evidence type="ECO:0000313" key="3">
    <source>
        <dbReference type="Proteomes" id="UP000005204"/>
    </source>
</evidence>
<dbReference type="OrthoDB" id="7249705at2759"/>
<accession>A0A8R2AES4</accession>
<organism evidence="2 3">
    <name type="scientific">Bombyx mori</name>
    <name type="common">Silk moth</name>
    <dbReference type="NCBI Taxonomy" id="7091"/>
    <lineage>
        <taxon>Eukaryota</taxon>
        <taxon>Metazoa</taxon>
        <taxon>Ecdysozoa</taxon>
        <taxon>Arthropoda</taxon>
        <taxon>Hexapoda</taxon>
        <taxon>Insecta</taxon>
        <taxon>Pterygota</taxon>
        <taxon>Neoptera</taxon>
        <taxon>Endopterygota</taxon>
        <taxon>Lepidoptera</taxon>
        <taxon>Glossata</taxon>
        <taxon>Ditrysia</taxon>
        <taxon>Bombycoidea</taxon>
        <taxon>Bombycidae</taxon>
        <taxon>Bombycinae</taxon>
        <taxon>Bombyx</taxon>
    </lineage>
</organism>
<dbReference type="AlphaFoldDB" id="A0A8R2AES4"/>
<dbReference type="KEGG" id="bmor:101741473"/>
<name>A0A8R2AES4_BOMMO</name>
<dbReference type="EnsemblMetazoa" id="XM_004922044.4">
    <property type="protein sequence ID" value="XP_004922101.1"/>
    <property type="gene ID" value="LOC101741473"/>
</dbReference>
<dbReference type="RefSeq" id="XP_004922101.1">
    <property type="nucleotide sequence ID" value="XM_004922044.5"/>
</dbReference>
<reference evidence="2" key="2">
    <citation type="submission" date="2022-06" db="UniProtKB">
        <authorList>
            <consortium name="EnsemblMetazoa"/>
        </authorList>
    </citation>
    <scope>IDENTIFICATION</scope>
    <source>
        <strain evidence="2">p50T (Dazao)</strain>
    </source>
</reference>
<dbReference type="GeneID" id="101741473"/>
<feature type="chain" id="PRO_5035803364" evidence="1">
    <location>
        <begin position="26"/>
        <end position="345"/>
    </location>
</feature>
<keyword evidence="1" id="KW-0732">Signal</keyword>
<reference evidence="3" key="1">
    <citation type="journal article" date="2008" name="Insect Biochem. Mol. Biol.">
        <title>The genome of a lepidopteran model insect, the silkworm Bombyx mori.</title>
        <authorList>
            <consortium name="International Silkworm Genome Consortium"/>
        </authorList>
    </citation>
    <scope>NUCLEOTIDE SEQUENCE [LARGE SCALE GENOMIC DNA]</scope>
    <source>
        <strain evidence="3">p50T</strain>
    </source>
</reference>